<name>A0AAE0WC20_9BIVA</name>
<sequence length="171" mass="20085">MSTENRRSLYGISEWTPQERDGFWKNALKRCQEIRKRHIAIRGDGSKSFPGIKPWTSEDAEKAKKDRLDSFYGIRLHPSEGECHKAYDRLFHYRHGFDMKMHRDDRKSVLAIGRSIHREEMNRIVPVQASSIYGHPHRKPLEPFCRDYVNVAHVFKGFFHKRGTGLPPVEP</sequence>
<gene>
    <name evidence="1" type="ORF">CHS0354_031013</name>
</gene>
<reference evidence="1" key="2">
    <citation type="journal article" date="2021" name="Genome Biol. Evol.">
        <title>Developing a high-quality reference genome for a parasitic bivalve with doubly uniparental inheritance (Bivalvia: Unionida).</title>
        <authorList>
            <person name="Smith C.H."/>
        </authorList>
    </citation>
    <scope>NUCLEOTIDE SEQUENCE</scope>
    <source>
        <strain evidence="1">CHS0354</strain>
        <tissue evidence="1">Mantle</tissue>
    </source>
</reference>
<comment type="caution">
    <text evidence="1">The sequence shown here is derived from an EMBL/GenBank/DDBJ whole genome shotgun (WGS) entry which is preliminary data.</text>
</comment>
<evidence type="ECO:0000313" key="2">
    <source>
        <dbReference type="Proteomes" id="UP001195483"/>
    </source>
</evidence>
<dbReference type="EMBL" id="JAEAOA010001852">
    <property type="protein sequence ID" value="KAK3608027.1"/>
    <property type="molecule type" value="Genomic_DNA"/>
</dbReference>
<organism evidence="1 2">
    <name type="scientific">Potamilus streckersoni</name>
    <dbReference type="NCBI Taxonomy" id="2493646"/>
    <lineage>
        <taxon>Eukaryota</taxon>
        <taxon>Metazoa</taxon>
        <taxon>Spiralia</taxon>
        <taxon>Lophotrochozoa</taxon>
        <taxon>Mollusca</taxon>
        <taxon>Bivalvia</taxon>
        <taxon>Autobranchia</taxon>
        <taxon>Heteroconchia</taxon>
        <taxon>Palaeoheterodonta</taxon>
        <taxon>Unionida</taxon>
        <taxon>Unionoidea</taxon>
        <taxon>Unionidae</taxon>
        <taxon>Ambleminae</taxon>
        <taxon>Lampsilini</taxon>
        <taxon>Potamilus</taxon>
    </lineage>
</organism>
<proteinExistence type="predicted"/>
<dbReference type="PANTHER" id="PTHR34444:SF3">
    <property type="match status" value="1"/>
</dbReference>
<dbReference type="AlphaFoldDB" id="A0AAE0WC20"/>
<keyword evidence="2" id="KW-1185">Reference proteome</keyword>
<reference evidence="1" key="1">
    <citation type="journal article" date="2021" name="Genome Biol. Evol.">
        <title>A High-Quality Reference Genome for a Parasitic Bivalve with Doubly Uniparental Inheritance (Bivalvia: Unionida).</title>
        <authorList>
            <person name="Smith C.H."/>
        </authorList>
    </citation>
    <scope>NUCLEOTIDE SEQUENCE</scope>
    <source>
        <strain evidence="1">CHS0354</strain>
    </source>
</reference>
<dbReference type="PANTHER" id="PTHR34444">
    <property type="entry name" value="LOC361192"/>
    <property type="match status" value="1"/>
</dbReference>
<evidence type="ECO:0000313" key="1">
    <source>
        <dbReference type="EMBL" id="KAK3608027.1"/>
    </source>
</evidence>
<dbReference type="Pfam" id="PF15074">
    <property type="entry name" value="CFAP90"/>
    <property type="match status" value="1"/>
</dbReference>
<reference evidence="1" key="3">
    <citation type="submission" date="2023-05" db="EMBL/GenBank/DDBJ databases">
        <authorList>
            <person name="Smith C.H."/>
        </authorList>
    </citation>
    <scope>NUCLEOTIDE SEQUENCE</scope>
    <source>
        <strain evidence="1">CHS0354</strain>
        <tissue evidence="1">Mantle</tissue>
    </source>
</reference>
<dbReference type="InterPro" id="IPR027901">
    <property type="entry name" value="CFAP90"/>
</dbReference>
<dbReference type="Proteomes" id="UP001195483">
    <property type="component" value="Unassembled WGS sequence"/>
</dbReference>
<accession>A0AAE0WC20</accession>
<protein>
    <submittedName>
        <fullName evidence="1">Uncharacterized protein</fullName>
    </submittedName>
</protein>